<feature type="region of interest" description="Disordered" evidence="1">
    <location>
        <begin position="122"/>
        <end position="147"/>
    </location>
</feature>
<accession>A0A1L9TT06</accession>
<sequence length="174" mass="19865">MDGGEPPFIIWLAGPNHASDKRDQPSLANRCRAKLFIVDPLLLELWHGSCCCICPMLRGLFSFSSTGSFPTSKYFYVRCCLLGRNLFCSRLSETPAFWQTVACRSSSNRSFSPEAWVGSRNCQNRSPAETEHRRKDLSFGRDSSSSQYCEQKRSTRMMLMPKKHCSIRVRSTIY</sequence>
<evidence type="ECO:0000256" key="1">
    <source>
        <dbReference type="SAM" id="MobiDB-lite"/>
    </source>
</evidence>
<name>A0A1L9TT06_9EURO</name>
<dbReference type="AlphaFoldDB" id="A0A1L9TT06"/>
<dbReference type="GeneID" id="63766370"/>
<dbReference type="VEuPathDB" id="FungiDB:ASPSYDRAFT_649193"/>
<proteinExistence type="predicted"/>
<dbReference type="Proteomes" id="UP000184356">
    <property type="component" value="Unassembled WGS sequence"/>
</dbReference>
<gene>
    <name evidence="2" type="ORF">ASPSYDRAFT_649193</name>
</gene>
<protein>
    <submittedName>
        <fullName evidence="2">Uncharacterized protein</fullName>
    </submittedName>
</protein>
<evidence type="ECO:0000313" key="3">
    <source>
        <dbReference type="Proteomes" id="UP000184356"/>
    </source>
</evidence>
<reference evidence="3" key="1">
    <citation type="journal article" date="2017" name="Genome Biol.">
        <title>Comparative genomics reveals high biological diversity and specific adaptations in the industrially and medically important fungal genus Aspergillus.</title>
        <authorList>
            <person name="de Vries R.P."/>
            <person name="Riley R."/>
            <person name="Wiebenga A."/>
            <person name="Aguilar-Osorio G."/>
            <person name="Amillis S."/>
            <person name="Uchima C.A."/>
            <person name="Anderluh G."/>
            <person name="Asadollahi M."/>
            <person name="Askin M."/>
            <person name="Barry K."/>
            <person name="Battaglia E."/>
            <person name="Bayram O."/>
            <person name="Benocci T."/>
            <person name="Braus-Stromeyer S.A."/>
            <person name="Caldana C."/>
            <person name="Canovas D."/>
            <person name="Cerqueira G.C."/>
            <person name="Chen F."/>
            <person name="Chen W."/>
            <person name="Choi C."/>
            <person name="Clum A."/>
            <person name="Dos Santos R.A."/>
            <person name="Damasio A.R."/>
            <person name="Diallinas G."/>
            <person name="Emri T."/>
            <person name="Fekete E."/>
            <person name="Flipphi M."/>
            <person name="Freyberg S."/>
            <person name="Gallo A."/>
            <person name="Gournas C."/>
            <person name="Habgood R."/>
            <person name="Hainaut M."/>
            <person name="Harispe M.L."/>
            <person name="Henrissat B."/>
            <person name="Hilden K.S."/>
            <person name="Hope R."/>
            <person name="Hossain A."/>
            <person name="Karabika E."/>
            <person name="Karaffa L."/>
            <person name="Karanyi Z."/>
            <person name="Krasevec N."/>
            <person name="Kuo A."/>
            <person name="Kusch H."/>
            <person name="LaButti K."/>
            <person name="Lagendijk E.L."/>
            <person name="Lapidus A."/>
            <person name="Levasseur A."/>
            <person name="Lindquist E."/>
            <person name="Lipzen A."/>
            <person name="Logrieco A.F."/>
            <person name="MacCabe A."/>
            <person name="Maekelae M.R."/>
            <person name="Malavazi I."/>
            <person name="Melin P."/>
            <person name="Meyer V."/>
            <person name="Mielnichuk N."/>
            <person name="Miskei M."/>
            <person name="Molnar A.P."/>
            <person name="Mule G."/>
            <person name="Ngan C.Y."/>
            <person name="Orejas M."/>
            <person name="Orosz E."/>
            <person name="Ouedraogo J.P."/>
            <person name="Overkamp K.M."/>
            <person name="Park H.-S."/>
            <person name="Perrone G."/>
            <person name="Piumi F."/>
            <person name="Punt P.J."/>
            <person name="Ram A.F."/>
            <person name="Ramon A."/>
            <person name="Rauscher S."/>
            <person name="Record E."/>
            <person name="Riano-Pachon D.M."/>
            <person name="Robert V."/>
            <person name="Roehrig J."/>
            <person name="Ruller R."/>
            <person name="Salamov A."/>
            <person name="Salih N.S."/>
            <person name="Samson R.A."/>
            <person name="Sandor E."/>
            <person name="Sanguinetti M."/>
            <person name="Schuetze T."/>
            <person name="Sepcic K."/>
            <person name="Shelest E."/>
            <person name="Sherlock G."/>
            <person name="Sophianopoulou V."/>
            <person name="Squina F.M."/>
            <person name="Sun H."/>
            <person name="Susca A."/>
            <person name="Todd R.B."/>
            <person name="Tsang A."/>
            <person name="Unkles S.E."/>
            <person name="van de Wiele N."/>
            <person name="van Rossen-Uffink D."/>
            <person name="Oliveira J.V."/>
            <person name="Vesth T.C."/>
            <person name="Visser J."/>
            <person name="Yu J.-H."/>
            <person name="Zhou M."/>
            <person name="Andersen M.R."/>
            <person name="Archer D.B."/>
            <person name="Baker S.E."/>
            <person name="Benoit I."/>
            <person name="Brakhage A.A."/>
            <person name="Braus G.H."/>
            <person name="Fischer R."/>
            <person name="Frisvad J.C."/>
            <person name="Goldman G.H."/>
            <person name="Houbraken J."/>
            <person name="Oakley B."/>
            <person name="Pocsi I."/>
            <person name="Scazzocchio C."/>
            <person name="Seiboth B."/>
            <person name="vanKuyk P.A."/>
            <person name="Wortman J."/>
            <person name="Dyer P.S."/>
            <person name="Grigoriev I.V."/>
        </authorList>
    </citation>
    <scope>NUCLEOTIDE SEQUENCE [LARGE SCALE GENOMIC DNA]</scope>
    <source>
        <strain evidence="3">CBS 593.65</strain>
    </source>
</reference>
<dbReference type="RefSeq" id="XP_040706311.1">
    <property type="nucleotide sequence ID" value="XM_040850297.1"/>
</dbReference>
<keyword evidence="3" id="KW-1185">Reference proteome</keyword>
<feature type="compositionally biased region" description="Basic and acidic residues" evidence="1">
    <location>
        <begin position="128"/>
        <end position="139"/>
    </location>
</feature>
<organism evidence="2 3">
    <name type="scientific">Aspergillus sydowii CBS 593.65</name>
    <dbReference type="NCBI Taxonomy" id="1036612"/>
    <lineage>
        <taxon>Eukaryota</taxon>
        <taxon>Fungi</taxon>
        <taxon>Dikarya</taxon>
        <taxon>Ascomycota</taxon>
        <taxon>Pezizomycotina</taxon>
        <taxon>Eurotiomycetes</taxon>
        <taxon>Eurotiomycetidae</taxon>
        <taxon>Eurotiales</taxon>
        <taxon>Aspergillaceae</taxon>
        <taxon>Aspergillus</taxon>
        <taxon>Aspergillus subgen. Nidulantes</taxon>
    </lineage>
</organism>
<dbReference type="EMBL" id="KV878583">
    <property type="protein sequence ID" value="OJJ62505.1"/>
    <property type="molecule type" value="Genomic_DNA"/>
</dbReference>
<evidence type="ECO:0000313" key="2">
    <source>
        <dbReference type="EMBL" id="OJJ62505.1"/>
    </source>
</evidence>